<comment type="cofactor">
    <cofactor evidence="1">
        <name>pyridoxal 5'-phosphate</name>
        <dbReference type="ChEBI" id="CHEBI:597326"/>
    </cofactor>
</comment>
<feature type="modified residue" description="N6-(pyridoxal phosphate)lysine" evidence="6">
    <location>
        <position position="210"/>
    </location>
</feature>
<dbReference type="EMBL" id="CP000830">
    <property type="protein sequence ID" value="ABV93880.1"/>
    <property type="molecule type" value="Genomic_DNA"/>
</dbReference>
<evidence type="ECO:0000256" key="4">
    <source>
        <dbReference type="ARBA" id="ARBA00022898"/>
    </source>
</evidence>
<dbReference type="KEGG" id="dsh:Dshi_2144"/>
<evidence type="ECO:0000256" key="1">
    <source>
        <dbReference type="ARBA" id="ARBA00001933"/>
    </source>
</evidence>
<sequence length="344" mass="35670">MTLYSSGIAPVGTICDLRSDTVTRPCAGMRAAMADAEVGDDCYGEDPTVLRLEAVLAERTDKAAGLFFPTGCMSNLAALMAQCARGEEVIVGRDYHVYADEAASASVLGALSLVPIPVAEDGGLEPAEIRAALKPEDVHYARSRLLCLENTVGGRAVPLARMAAAVRTGREAGLSVHLDGARFFNAVTALGSSEAELAGLADTVSLCLSKGLGAPAGTVLVGPTPVIAEARRLRKLLGGGMRQSGVLAAAGLWALEHQLPRLAEDHARAARLARALIPLGTVRQGTNMVFFTPPVQNRAALAARMAGQGVRISDPGEGAIRLVVHRDVDDAALTAAIAAFESCL</sequence>
<dbReference type="GO" id="GO:0005829">
    <property type="term" value="C:cytosol"/>
    <property type="evidence" value="ECO:0007669"/>
    <property type="project" value="TreeGrafter"/>
</dbReference>
<name>A8LQL3_DINSH</name>
<reference evidence="9" key="1">
    <citation type="journal article" date="2010" name="ISME J.">
        <title>The complete genome sequence of the algal symbiont Dinoroseobacter shibae: a hitchhiker's guide to life in the sea.</title>
        <authorList>
            <person name="Wagner-Dobler I."/>
            <person name="Ballhausen B."/>
            <person name="Berger M."/>
            <person name="Brinkhoff T."/>
            <person name="Buchholz I."/>
            <person name="Bunk B."/>
            <person name="Cypionka H."/>
            <person name="Daniel R."/>
            <person name="Drepper T."/>
            <person name="Gerdts G."/>
            <person name="Hahnke S."/>
            <person name="Han C."/>
            <person name="Jahn D."/>
            <person name="Kalhoefer D."/>
            <person name="Kiss H."/>
            <person name="Klenk H.P."/>
            <person name="Kyrpides N."/>
            <person name="Liebl W."/>
            <person name="Liesegang H."/>
            <person name="Meincke L."/>
            <person name="Pati A."/>
            <person name="Petersen J."/>
            <person name="Piekarski T."/>
            <person name="Pommerenke C."/>
            <person name="Pradella S."/>
            <person name="Pukall R."/>
            <person name="Rabus R."/>
            <person name="Stackebrandt E."/>
            <person name="Thole S."/>
            <person name="Thompson L."/>
            <person name="Tielen P."/>
            <person name="Tomasch J."/>
            <person name="von Jan M."/>
            <person name="Wanphrut N."/>
            <person name="Wichels A."/>
            <person name="Zech H."/>
            <person name="Simon M."/>
        </authorList>
    </citation>
    <scope>NUCLEOTIDE SEQUENCE [LARGE SCALE GENOMIC DNA]</scope>
    <source>
        <strain evidence="9">DSM 16493 / NCIMB 14021 / DFL 12</strain>
    </source>
</reference>
<gene>
    <name evidence="8" type="ordered locus">Dshi_2144</name>
</gene>
<proteinExistence type="inferred from homology"/>
<dbReference type="InterPro" id="IPR023603">
    <property type="entry name" value="Low_specificity_L-TA-like"/>
</dbReference>
<dbReference type="InterPro" id="IPR015421">
    <property type="entry name" value="PyrdxlP-dep_Trfase_major"/>
</dbReference>
<dbReference type="STRING" id="398580.Dshi_2144"/>
<dbReference type="EC" id="4.1.2.5" evidence="8"/>
<accession>A8LQL3</accession>
<dbReference type="Pfam" id="PF01212">
    <property type="entry name" value="Beta_elim_lyase"/>
    <property type="match status" value="1"/>
</dbReference>
<dbReference type="InterPro" id="IPR015422">
    <property type="entry name" value="PyrdxlP-dep_Trfase_small"/>
</dbReference>
<dbReference type="RefSeq" id="WP_012178812.1">
    <property type="nucleotide sequence ID" value="NC_009952.1"/>
</dbReference>
<dbReference type="SUPFAM" id="SSF53383">
    <property type="entry name" value="PLP-dependent transferases"/>
    <property type="match status" value="1"/>
</dbReference>
<dbReference type="GO" id="GO:0006545">
    <property type="term" value="P:glycine biosynthetic process"/>
    <property type="evidence" value="ECO:0007669"/>
    <property type="project" value="TreeGrafter"/>
</dbReference>
<keyword evidence="5 8" id="KW-0456">Lyase</keyword>
<comment type="subunit">
    <text evidence="3">Homotetramer.</text>
</comment>
<protein>
    <submittedName>
        <fullName evidence="8">Threonine aldolase</fullName>
        <ecNumber evidence="8">4.1.2.5</ecNumber>
    </submittedName>
</protein>
<dbReference type="GO" id="GO:0008732">
    <property type="term" value="F:L-allo-threonine aldolase activity"/>
    <property type="evidence" value="ECO:0007669"/>
    <property type="project" value="TreeGrafter"/>
</dbReference>
<evidence type="ECO:0000259" key="7">
    <source>
        <dbReference type="Pfam" id="PF01212"/>
    </source>
</evidence>
<dbReference type="Gene3D" id="3.90.1150.10">
    <property type="entry name" value="Aspartate Aminotransferase, domain 1"/>
    <property type="match status" value="1"/>
</dbReference>
<dbReference type="PIRSF" id="PIRSF017617">
    <property type="entry name" value="Thr_aldolase"/>
    <property type="match status" value="1"/>
</dbReference>
<feature type="domain" description="Aromatic amino acid beta-eliminating lyase/threonine aldolase" evidence="7">
    <location>
        <begin position="16"/>
        <end position="281"/>
    </location>
</feature>
<dbReference type="InterPro" id="IPR001597">
    <property type="entry name" value="ArAA_b-elim_lyase/Thr_aldolase"/>
</dbReference>
<evidence type="ECO:0000256" key="2">
    <source>
        <dbReference type="ARBA" id="ARBA00006966"/>
    </source>
</evidence>
<dbReference type="AlphaFoldDB" id="A8LQL3"/>
<dbReference type="NCBIfam" id="NF041359">
    <property type="entry name" value="GntG_guanitoxin"/>
    <property type="match status" value="1"/>
</dbReference>
<keyword evidence="9" id="KW-1185">Reference proteome</keyword>
<evidence type="ECO:0000256" key="6">
    <source>
        <dbReference type="PIRSR" id="PIRSR017617-1"/>
    </source>
</evidence>
<dbReference type="PANTHER" id="PTHR48097">
    <property type="entry name" value="L-THREONINE ALDOLASE-RELATED"/>
    <property type="match status" value="1"/>
</dbReference>
<dbReference type="FunFam" id="3.40.640.10:FF:000030">
    <property type="entry name" value="Low-specificity L-threonine aldolase"/>
    <property type="match status" value="1"/>
</dbReference>
<dbReference type="InterPro" id="IPR015424">
    <property type="entry name" value="PyrdxlP-dep_Trfase"/>
</dbReference>
<dbReference type="OrthoDB" id="9774495at2"/>
<dbReference type="Gene3D" id="3.40.640.10">
    <property type="entry name" value="Type I PLP-dependent aspartate aminotransferase-like (Major domain)"/>
    <property type="match status" value="1"/>
</dbReference>
<comment type="similarity">
    <text evidence="2">Belongs to the threonine aldolase family.</text>
</comment>
<dbReference type="HOGENOM" id="CLU_029381_0_3_5"/>
<keyword evidence="4" id="KW-0663">Pyridoxal phosphate</keyword>
<dbReference type="Proteomes" id="UP000006833">
    <property type="component" value="Chromosome"/>
</dbReference>
<evidence type="ECO:0000256" key="3">
    <source>
        <dbReference type="ARBA" id="ARBA00011881"/>
    </source>
</evidence>
<evidence type="ECO:0000313" key="9">
    <source>
        <dbReference type="Proteomes" id="UP000006833"/>
    </source>
</evidence>
<dbReference type="PANTHER" id="PTHR48097:SF9">
    <property type="entry name" value="L-THREONINE ALDOLASE"/>
    <property type="match status" value="1"/>
</dbReference>
<evidence type="ECO:0000313" key="8">
    <source>
        <dbReference type="EMBL" id="ABV93880.1"/>
    </source>
</evidence>
<dbReference type="GO" id="GO:0006567">
    <property type="term" value="P:L-threonine catabolic process"/>
    <property type="evidence" value="ECO:0007669"/>
    <property type="project" value="TreeGrafter"/>
</dbReference>
<dbReference type="NCBIfam" id="NF007825">
    <property type="entry name" value="PRK10534.1"/>
    <property type="match status" value="1"/>
</dbReference>
<dbReference type="eggNOG" id="COG2008">
    <property type="taxonomic scope" value="Bacteria"/>
</dbReference>
<evidence type="ECO:0000256" key="5">
    <source>
        <dbReference type="ARBA" id="ARBA00023239"/>
    </source>
</evidence>
<organism evidence="8 9">
    <name type="scientific">Dinoroseobacter shibae (strain DSM 16493 / NCIMB 14021 / DFL 12)</name>
    <dbReference type="NCBI Taxonomy" id="398580"/>
    <lineage>
        <taxon>Bacteria</taxon>
        <taxon>Pseudomonadati</taxon>
        <taxon>Pseudomonadota</taxon>
        <taxon>Alphaproteobacteria</taxon>
        <taxon>Rhodobacterales</taxon>
        <taxon>Roseobacteraceae</taxon>
        <taxon>Dinoroseobacter</taxon>
    </lineage>
</organism>